<accession>A0A6P1E1F4</accession>
<evidence type="ECO:0000313" key="2">
    <source>
        <dbReference type="Proteomes" id="UP000471640"/>
    </source>
</evidence>
<comment type="caution">
    <text evidence="1">The sequence shown here is derived from an EMBL/GenBank/DDBJ whole genome shotgun (WGS) entry which is preliminary data.</text>
</comment>
<reference evidence="1 2" key="2">
    <citation type="submission" date="2020-02" db="EMBL/GenBank/DDBJ databases">
        <title>Genome sequences of Thiorhodococcus mannitoliphagus and Thiorhodococcus minor, purple sulfur photosynthetic bacteria in the gammaproteobacterial family, Chromatiaceae.</title>
        <authorList>
            <person name="Aviles F.A."/>
            <person name="Meyer T.E."/>
            <person name="Kyndt J.A."/>
        </authorList>
    </citation>
    <scope>NUCLEOTIDE SEQUENCE [LARGE SCALE GENOMIC DNA]</scope>
    <source>
        <strain evidence="1 2">DSM 18266</strain>
    </source>
</reference>
<name>A0A6P1E1F4_9GAMM</name>
<sequence length="79" mass="8593">MAEPLSRSALRGLRHWVIARRIMMGTRCEAGSRTFTLLASVIDTCRKRGHVPCPYLAGVIAERRAGREAAPLPAPVPGL</sequence>
<dbReference type="EMBL" id="JAAIJR010000153">
    <property type="protein sequence ID" value="NEX23063.1"/>
    <property type="molecule type" value="Genomic_DNA"/>
</dbReference>
<protein>
    <recommendedName>
        <fullName evidence="3">Transposase</fullName>
    </recommendedName>
</protein>
<dbReference type="Proteomes" id="UP000471640">
    <property type="component" value="Unassembled WGS sequence"/>
</dbReference>
<gene>
    <name evidence="1" type="ORF">G3480_22655</name>
</gene>
<evidence type="ECO:0000313" key="1">
    <source>
        <dbReference type="EMBL" id="NEX23063.1"/>
    </source>
</evidence>
<organism evidence="1 2">
    <name type="scientific">Thiorhodococcus mannitoliphagus</name>
    <dbReference type="NCBI Taxonomy" id="329406"/>
    <lineage>
        <taxon>Bacteria</taxon>
        <taxon>Pseudomonadati</taxon>
        <taxon>Pseudomonadota</taxon>
        <taxon>Gammaproteobacteria</taxon>
        <taxon>Chromatiales</taxon>
        <taxon>Chromatiaceae</taxon>
        <taxon>Thiorhodococcus</taxon>
    </lineage>
</organism>
<dbReference type="RefSeq" id="WP_164656337.1">
    <property type="nucleotide sequence ID" value="NZ_JAAIJR010000153.1"/>
</dbReference>
<evidence type="ECO:0008006" key="3">
    <source>
        <dbReference type="Google" id="ProtNLM"/>
    </source>
</evidence>
<keyword evidence="2" id="KW-1185">Reference proteome</keyword>
<proteinExistence type="predicted"/>
<reference evidence="2" key="1">
    <citation type="journal article" date="2020" name="Microbiol. Resour. Announc.">
        <title>Draft Genome Sequences of Thiorhodococcus mannitoliphagus and Thiorhodococcus minor, Purple Sulfur Photosynthetic Bacteria in the Gammaproteobacterial Family Chromatiaceae.</title>
        <authorList>
            <person name="Aviles F.A."/>
            <person name="Meyer T.E."/>
            <person name="Kyndt J.A."/>
        </authorList>
    </citation>
    <scope>NUCLEOTIDE SEQUENCE [LARGE SCALE GENOMIC DNA]</scope>
    <source>
        <strain evidence="2">DSM 18266</strain>
    </source>
</reference>
<dbReference type="AlphaFoldDB" id="A0A6P1E1F4"/>